<protein>
    <submittedName>
        <fullName evidence="1">Pyridoxamine 5'-phosphate oxidase family protein</fullName>
    </submittedName>
</protein>
<evidence type="ECO:0000313" key="2">
    <source>
        <dbReference type="Proteomes" id="UP000462760"/>
    </source>
</evidence>
<dbReference type="SUPFAM" id="SSF50475">
    <property type="entry name" value="FMN-binding split barrel"/>
    <property type="match status" value="1"/>
</dbReference>
<dbReference type="OrthoDB" id="9794935at2"/>
<dbReference type="PANTHER" id="PTHR34071:SF2">
    <property type="entry name" value="FLAVIN-NUCLEOTIDE-BINDING PROTEIN"/>
    <property type="match status" value="1"/>
</dbReference>
<dbReference type="InterPro" id="IPR024747">
    <property type="entry name" value="Pyridox_Oxase-rel"/>
</dbReference>
<dbReference type="Pfam" id="PF12900">
    <property type="entry name" value="Pyridox_ox_2"/>
    <property type="match status" value="1"/>
</dbReference>
<dbReference type="InterPro" id="IPR012349">
    <property type="entry name" value="Split_barrel_FMN-bd"/>
</dbReference>
<sequence>MRRKDREMTKAFGLEVIDKSKYGVISMIDEDNEPYGIPLSIVRDENNLYFHSAMGGKKVEIFEKNPKVSIAFVGETKIPENYTKEELDEIVKDESKAVLLISKVFTTEYESAVVTGKVKLVEDEEEKVKAMRLICEKYTKTKMDYFDMAIKAGLKRTNVYRIDIEEINAKRKKYDLNGEEMKWGRME</sequence>
<dbReference type="RefSeq" id="WP_154484190.1">
    <property type="nucleotide sequence ID" value="NZ_VULR01000008.1"/>
</dbReference>
<proteinExistence type="predicted"/>
<reference evidence="1 2" key="1">
    <citation type="submission" date="2019-08" db="EMBL/GenBank/DDBJ databases">
        <title>In-depth cultivation of the pig gut microbiome towards novel bacterial diversity and tailored functional studies.</title>
        <authorList>
            <person name="Wylensek D."/>
            <person name="Hitch T.C.A."/>
            <person name="Clavel T."/>
        </authorList>
    </citation>
    <scope>NUCLEOTIDE SEQUENCE [LARGE SCALE GENOMIC DNA]</scope>
    <source>
        <strain evidence="1 2">Med78-601-WT-4W-RMD-3</strain>
    </source>
</reference>
<evidence type="ECO:0000313" key="1">
    <source>
        <dbReference type="EMBL" id="MSS43508.1"/>
    </source>
</evidence>
<gene>
    <name evidence="1" type="ORF">FYJ27_07180</name>
</gene>
<organism evidence="1 2">
    <name type="scientific">Anaerosalibacter bizertensis</name>
    <dbReference type="NCBI Taxonomy" id="932217"/>
    <lineage>
        <taxon>Bacteria</taxon>
        <taxon>Bacillati</taxon>
        <taxon>Bacillota</taxon>
        <taxon>Tissierellia</taxon>
        <taxon>Tissierellales</taxon>
        <taxon>Sporanaerobacteraceae</taxon>
        <taxon>Anaerosalibacter</taxon>
    </lineage>
</organism>
<dbReference type="EMBL" id="VULR01000008">
    <property type="protein sequence ID" value="MSS43508.1"/>
    <property type="molecule type" value="Genomic_DNA"/>
</dbReference>
<dbReference type="PANTHER" id="PTHR34071">
    <property type="entry name" value="5-NITROIMIDAZOLE ANTIBIOTICS RESISTANCE PROTEIN, NIMA-FAMILY-RELATED PROTEIN-RELATED"/>
    <property type="match status" value="1"/>
</dbReference>
<dbReference type="AlphaFoldDB" id="A0A844FHU0"/>
<dbReference type="Gene3D" id="2.30.110.10">
    <property type="entry name" value="Electron Transport, Fmn-binding Protein, Chain A"/>
    <property type="match status" value="1"/>
</dbReference>
<accession>A0A844FHU0</accession>
<comment type="caution">
    <text evidence="1">The sequence shown here is derived from an EMBL/GenBank/DDBJ whole genome shotgun (WGS) entry which is preliminary data.</text>
</comment>
<dbReference type="Proteomes" id="UP000462760">
    <property type="component" value="Unassembled WGS sequence"/>
</dbReference>
<name>A0A844FHU0_9FIRM</name>